<sequence>MLAQRPFPFRFRRGALNSPRKKSERQTFGFFLGLRSFPSPHRAAPHVIRFSFHLRCRDGKYRDGFADGYPDGPQAIRDVSFRIIPIRLNRNQNPGYGYCGFCTLLPHGRACRRGTGPAMNFFYAFCRRLSR</sequence>
<evidence type="ECO:0000313" key="1">
    <source>
        <dbReference type="EMBL" id="VFJ58001.1"/>
    </source>
</evidence>
<gene>
    <name evidence="1" type="ORF">BECKDK2373B_GA0170837_106925</name>
</gene>
<name>A0A450SVF9_9GAMM</name>
<dbReference type="EMBL" id="CAADEX010000069">
    <property type="protein sequence ID" value="VFJ58001.1"/>
    <property type="molecule type" value="Genomic_DNA"/>
</dbReference>
<reference evidence="1" key="1">
    <citation type="submission" date="2019-02" db="EMBL/GenBank/DDBJ databases">
        <authorList>
            <person name="Gruber-Vodicka R. H."/>
            <person name="Seah K. B. B."/>
        </authorList>
    </citation>
    <scope>NUCLEOTIDE SEQUENCE</scope>
    <source>
        <strain evidence="1">BECK_DK47</strain>
    </source>
</reference>
<protein>
    <submittedName>
        <fullName evidence="1">Uncharacterized protein</fullName>
    </submittedName>
</protein>
<proteinExistence type="predicted"/>
<accession>A0A450SVF9</accession>
<dbReference type="AlphaFoldDB" id="A0A450SVF9"/>
<organism evidence="1">
    <name type="scientific">Candidatus Kentrum sp. DK</name>
    <dbReference type="NCBI Taxonomy" id="2126562"/>
    <lineage>
        <taxon>Bacteria</taxon>
        <taxon>Pseudomonadati</taxon>
        <taxon>Pseudomonadota</taxon>
        <taxon>Gammaproteobacteria</taxon>
        <taxon>Candidatus Kentrum</taxon>
    </lineage>
</organism>